<sequence length="101" mass="11653">MVVAASCCGGVFKVTSSHSFQPHMMFCIGEQRLHWILFSGIVVKGLNTNRGNIFRFFVLKHLNLNSFLPLPPRKTTNYRKKSKEITDFKQCLSRTSILNYR</sequence>
<evidence type="ECO:0000313" key="1">
    <source>
        <dbReference type="EMBL" id="MED6237284.1"/>
    </source>
</evidence>
<dbReference type="EMBL" id="JAHUTI010014621">
    <property type="protein sequence ID" value="MED6237284.1"/>
    <property type="molecule type" value="Genomic_DNA"/>
</dbReference>
<keyword evidence="2" id="KW-1185">Reference proteome</keyword>
<comment type="caution">
    <text evidence="1">The sequence shown here is derived from an EMBL/GenBank/DDBJ whole genome shotgun (WGS) entry which is preliminary data.</text>
</comment>
<organism evidence="1 2">
    <name type="scientific">Ataeniobius toweri</name>
    <dbReference type="NCBI Taxonomy" id="208326"/>
    <lineage>
        <taxon>Eukaryota</taxon>
        <taxon>Metazoa</taxon>
        <taxon>Chordata</taxon>
        <taxon>Craniata</taxon>
        <taxon>Vertebrata</taxon>
        <taxon>Euteleostomi</taxon>
        <taxon>Actinopterygii</taxon>
        <taxon>Neopterygii</taxon>
        <taxon>Teleostei</taxon>
        <taxon>Neoteleostei</taxon>
        <taxon>Acanthomorphata</taxon>
        <taxon>Ovalentaria</taxon>
        <taxon>Atherinomorphae</taxon>
        <taxon>Cyprinodontiformes</taxon>
        <taxon>Goodeidae</taxon>
        <taxon>Ataeniobius</taxon>
    </lineage>
</organism>
<accession>A0ABU7AHT1</accession>
<reference evidence="1 2" key="1">
    <citation type="submission" date="2021-07" db="EMBL/GenBank/DDBJ databases">
        <authorList>
            <person name="Palmer J.M."/>
        </authorList>
    </citation>
    <scope>NUCLEOTIDE SEQUENCE [LARGE SCALE GENOMIC DNA]</scope>
    <source>
        <strain evidence="1 2">AT_MEX2019</strain>
        <tissue evidence="1">Muscle</tissue>
    </source>
</reference>
<evidence type="ECO:0000313" key="2">
    <source>
        <dbReference type="Proteomes" id="UP001345963"/>
    </source>
</evidence>
<proteinExistence type="predicted"/>
<protein>
    <submittedName>
        <fullName evidence="1">Uncharacterized protein</fullName>
    </submittedName>
</protein>
<name>A0ABU7AHT1_9TELE</name>
<gene>
    <name evidence="1" type="ORF">ATANTOWER_022079</name>
</gene>
<dbReference type="Proteomes" id="UP001345963">
    <property type="component" value="Unassembled WGS sequence"/>
</dbReference>